<dbReference type="SUPFAM" id="SSF55920">
    <property type="entry name" value="Creatinase/aminopeptidase"/>
    <property type="match status" value="1"/>
</dbReference>
<dbReference type="STRING" id="1543381.LF63_0113120"/>
<protein>
    <recommendedName>
        <fullName evidence="10">Xaa-Pro aminopeptidase</fullName>
        <ecNumber evidence="4">3.4.11.9</ecNumber>
    </recommendedName>
    <alternativeName>
        <fullName evidence="11">Aminopeptidase P II</fullName>
    </alternativeName>
    <alternativeName>
        <fullName evidence="12">X-Pro aminopeptidase</fullName>
    </alternativeName>
</protein>
<comment type="similarity">
    <text evidence="3">Belongs to the peptidase M24B family.</text>
</comment>
<evidence type="ECO:0000256" key="6">
    <source>
        <dbReference type="ARBA" id="ARBA00022723"/>
    </source>
</evidence>
<gene>
    <name evidence="15" type="ORF">HNQ86_002627</name>
    <name evidence="14" type="ORF">LF63_0113120</name>
</gene>
<dbReference type="EMBL" id="JACHET010000001">
    <property type="protein sequence ID" value="MBB6185282.1"/>
    <property type="molecule type" value="Genomic_DNA"/>
</dbReference>
<evidence type="ECO:0000256" key="9">
    <source>
        <dbReference type="ARBA" id="ARBA00023211"/>
    </source>
</evidence>
<dbReference type="InterPro" id="IPR052433">
    <property type="entry name" value="X-Pro_dipept-like"/>
</dbReference>
<accession>A0A099CTA8</accession>
<dbReference type="GO" id="GO:0070006">
    <property type="term" value="F:metalloaminopeptidase activity"/>
    <property type="evidence" value="ECO:0007669"/>
    <property type="project" value="InterPro"/>
</dbReference>
<evidence type="ECO:0000313" key="16">
    <source>
        <dbReference type="Proteomes" id="UP000029708"/>
    </source>
</evidence>
<keyword evidence="5" id="KW-0645">Protease</keyword>
<dbReference type="HOGENOM" id="CLU_017266_1_0_6"/>
<comment type="caution">
    <text evidence="14">The sequence shown here is derived from an EMBL/GenBank/DDBJ whole genome shotgun (WGS) entry which is preliminary data.</text>
</comment>
<dbReference type="Pfam" id="PF05195">
    <property type="entry name" value="AMP_N"/>
    <property type="match status" value="1"/>
</dbReference>
<dbReference type="InterPro" id="IPR036005">
    <property type="entry name" value="Creatinase/aminopeptidase-like"/>
</dbReference>
<dbReference type="InterPro" id="IPR029149">
    <property type="entry name" value="Creatin/AminoP/Spt16_N"/>
</dbReference>
<dbReference type="PANTHER" id="PTHR43226">
    <property type="entry name" value="XAA-PRO AMINOPEPTIDASE 3"/>
    <property type="match status" value="1"/>
</dbReference>
<evidence type="ECO:0000256" key="7">
    <source>
        <dbReference type="ARBA" id="ARBA00022801"/>
    </source>
</evidence>
<evidence type="ECO:0000256" key="5">
    <source>
        <dbReference type="ARBA" id="ARBA00022670"/>
    </source>
</evidence>
<evidence type="ECO:0000313" key="14">
    <source>
        <dbReference type="EMBL" id="KGI76862.1"/>
    </source>
</evidence>
<comment type="catalytic activity">
    <reaction evidence="1">
        <text>Release of any N-terminal amino acid, including proline, that is linked to proline, even from a dipeptide or tripeptide.</text>
        <dbReference type="EC" id="3.4.11.9"/>
    </reaction>
</comment>
<evidence type="ECO:0000313" key="15">
    <source>
        <dbReference type="EMBL" id="MBB6185282.1"/>
    </source>
</evidence>
<dbReference type="SUPFAM" id="SSF53092">
    <property type="entry name" value="Creatinase/prolidase N-terminal domain"/>
    <property type="match status" value="1"/>
</dbReference>
<evidence type="ECO:0000256" key="10">
    <source>
        <dbReference type="ARBA" id="ARBA00069363"/>
    </source>
</evidence>
<reference evidence="14 16" key="1">
    <citation type="submission" date="2014-09" db="EMBL/GenBank/DDBJ databases">
        <title>Xanthomonadaceae 3.5X direct submission.</title>
        <authorList>
            <person name="Fang T."/>
            <person name="Wang H."/>
        </authorList>
    </citation>
    <scope>NUCLEOTIDE SEQUENCE [LARGE SCALE GENOMIC DNA]</scope>
    <source>
        <strain evidence="14 16">3.5X</strain>
    </source>
</reference>
<keyword evidence="6" id="KW-0479">Metal-binding</keyword>
<sequence>MDARTQRPSPKAVAPTMTAKEFARRRRQLMHLAGEDAALLIAAAPERMRSADAAWPYRQDSDFHYLTGFPEPHAVLALLPGRDAAESILFCRERDAERERMDGPRLGTEGAVEVCGVDDAFPIDDIDDILPGMLEGRARVYCHFGQEPEFDARLLAWMRRLRALRGGGVVPKEFLALGYLLHDMRLYKSAAEIKLMRRAAKVSVAAHRAAMRCVRPGVAEYEVEAELLRTMRAQGAVSAYMPSVAGGVNACIMHYNANRALLRDGDLLLIDAGAEVDCYAADITRTFPVNGRFTRDQRALYEVVLAAQEAAIEQVRPGRPFSAAHDAAVEVIAEGLRALKLLRGSVAKILEDGSYRRYFPHKTGHWLGLDVHDVGDYRIDGEPRVLEPGMVVTVEPGVYIPPDADGPAARWAGTGIRIEDDVLVGRDGPQVLTEGVPKQVEAIEAWMSAR</sequence>
<dbReference type="EMBL" id="JROI01000015">
    <property type="protein sequence ID" value="KGI76862.1"/>
    <property type="molecule type" value="Genomic_DNA"/>
</dbReference>
<organism evidence="14 16">
    <name type="scientific">Oleiagrimonas soli</name>
    <dbReference type="NCBI Taxonomy" id="1543381"/>
    <lineage>
        <taxon>Bacteria</taxon>
        <taxon>Pseudomonadati</taxon>
        <taxon>Pseudomonadota</taxon>
        <taxon>Gammaproteobacteria</taxon>
        <taxon>Lysobacterales</taxon>
        <taxon>Rhodanobacteraceae</taxon>
        <taxon>Oleiagrimonas</taxon>
    </lineage>
</organism>
<dbReference type="InterPro" id="IPR000994">
    <property type="entry name" value="Pept_M24"/>
</dbReference>
<proteinExistence type="inferred from homology"/>
<dbReference type="InterPro" id="IPR007865">
    <property type="entry name" value="Aminopep_P_N"/>
</dbReference>
<feature type="domain" description="Aminopeptidase P N-terminal" evidence="13">
    <location>
        <begin position="17"/>
        <end position="151"/>
    </location>
</feature>
<evidence type="ECO:0000259" key="13">
    <source>
        <dbReference type="SMART" id="SM01011"/>
    </source>
</evidence>
<evidence type="ECO:0000256" key="4">
    <source>
        <dbReference type="ARBA" id="ARBA00012574"/>
    </source>
</evidence>
<dbReference type="FunFam" id="3.90.230.10:FF:000002">
    <property type="entry name" value="Xaa-Pro aminopeptidase 3"/>
    <property type="match status" value="1"/>
</dbReference>
<keyword evidence="8" id="KW-0482">Metalloprotease</keyword>
<dbReference type="GO" id="GO:0005829">
    <property type="term" value="C:cytosol"/>
    <property type="evidence" value="ECO:0007669"/>
    <property type="project" value="TreeGrafter"/>
</dbReference>
<keyword evidence="16" id="KW-1185">Reference proteome</keyword>
<dbReference type="RefSeq" id="WP_043102496.1">
    <property type="nucleotide sequence ID" value="NZ_JACHET010000001.1"/>
</dbReference>
<dbReference type="CDD" id="cd01087">
    <property type="entry name" value="Prolidase"/>
    <property type="match status" value="1"/>
</dbReference>
<evidence type="ECO:0000256" key="2">
    <source>
        <dbReference type="ARBA" id="ARBA00001936"/>
    </source>
</evidence>
<dbReference type="Proteomes" id="UP000560000">
    <property type="component" value="Unassembled WGS sequence"/>
</dbReference>
<dbReference type="GO" id="GO:0030145">
    <property type="term" value="F:manganese ion binding"/>
    <property type="evidence" value="ECO:0007669"/>
    <property type="project" value="InterPro"/>
</dbReference>
<keyword evidence="7 15" id="KW-0378">Hydrolase</keyword>
<comment type="cofactor">
    <cofactor evidence="2">
        <name>Mn(2+)</name>
        <dbReference type="ChEBI" id="CHEBI:29035"/>
    </cofactor>
</comment>
<dbReference type="Gene3D" id="3.40.350.10">
    <property type="entry name" value="Creatinase/prolidase N-terminal domain"/>
    <property type="match status" value="1"/>
</dbReference>
<dbReference type="Proteomes" id="UP000029708">
    <property type="component" value="Unassembled WGS sequence"/>
</dbReference>
<name>A0A099CTA8_9GAMM</name>
<keyword evidence="9" id="KW-0464">Manganese</keyword>
<dbReference type="PANTHER" id="PTHR43226:SF4">
    <property type="entry name" value="XAA-PRO AMINOPEPTIDASE 3"/>
    <property type="match status" value="1"/>
</dbReference>
<keyword evidence="14" id="KW-0031">Aminopeptidase</keyword>
<evidence type="ECO:0000256" key="8">
    <source>
        <dbReference type="ARBA" id="ARBA00023049"/>
    </source>
</evidence>
<dbReference type="AlphaFoldDB" id="A0A099CTA8"/>
<evidence type="ECO:0000256" key="11">
    <source>
        <dbReference type="ARBA" id="ARBA00075356"/>
    </source>
</evidence>
<evidence type="ECO:0000256" key="1">
    <source>
        <dbReference type="ARBA" id="ARBA00001424"/>
    </source>
</evidence>
<reference evidence="15 17" key="2">
    <citation type="submission" date="2020-08" db="EMBL/GenBank/DDBJ databases">
        <title>Genomic Encyclopedia of Type Strains, Phase IV (KMG-IV): sequencing the most valuable type-strain genomes for metagenomic binning, comparative biology and taxonomic classification.</title>
        <authorList>
            <person name="Goeker M."/>
        </authorList>
    </citation>
    <scope>NUCLEOTIDE SEQUENCE [LARGE SCALE GENOMIC DNA]</scope>
    <source>
        <strain evidence="15 17">DSM 107085</strain>
    </source>
</reference>
<dbReference type="EC" id="3.4.11.9" evidence="4"/>
<evidence type="ECO:0000313" key="17">
    <source>
        <dbReference type="Proteomes" id="UP000560000"/>
    </source>
</evidence>
<dbReference type="GO" id="GO:0006508">
    <property type="term" value="P:proteolysis"/>
    <property type="evidence" value="ECO:0007669"/>
    <property type="project" value="UniProtKB-KW"/>
</dbReference>
<evidence type="ECO:0000256" key="3">
    <source>
        <dbReference type="ARBA" id="ARBA00008766"/>
    </source>
</evidence>
<dbReference type="Gene3D" id="3.90.230.10">
    <property type="entry name" value="Creatinase/methionine aminopeptidase superfamily"/>
    <property type="match status" value="1"/>
</dbReference>
<dbReference type="Pfam" id="PF00557">
    <property type="entry name" value="Peptidase_M24"/>
    <property type="match status" value="1"/>
</dbReference>
<dbReference type="SMART" id="SM01011">
    <property type="entry name" value="AMP_N"/>
    <property type="match status" value="1"/>
</dbReference>
<evidence type="ECO:0000256" key="12">
    <source>
        <dbReference type="ARBA" id="ARBA00081411"/>
    </source>
</evidence>